<gene>
    <name evidence="3" type="ordered locus">Mesop_0972</name>
</gene>
<feature type="signal peptide" evidence="1">
    <location>
        <begin position="1"/>
        <end position="18"/>
    </location>
</feature>
<evidence type="ECO:0000256" key="1">
    <source>
        <dbReference type="SAM" id="SignalP"/>
    </source>
</evidence>
<evidence type="ECO:0000313" key="3">
    <source>
        <dbReference type="EMBL" id="AEH85458.1"/>
    </source>
</evidence>
<protein>
    <submittedName>
        <fullName evidence="3">17 kDa surface antigen</fullName>
    </submittedName>
</protein>
<evidence type="ECO:0000259" key="2">
    <source>
        <dbReference type="Pfam" id="PF13441"/>
    </source>
</evidence>
<sequence>MTKILTILVLATALGACSQTEKGAAVGGLGGAAVGAAVAGDPVQGAVVGGAVGAVAGALIGHASESGKCRYRDRYGRVYVDRCPSGY</sequence>
<dbReference type="Pfam" id="PF13441">
    <property type="entry name" value="Gly-zipper_YMGG"/>
    <property type="match status" value="1"/>
</dbReference>
<dbReference type="InterPro" id="IPR027367">
    <property type="entry name" value="Gly-zipper_YMGG"/>
</dbReference>
<dbReference type="eggNOG" id="ENOG50335P7">
    <property type="taxonomic scope" value="Bacteria"/>
</dbReference>
<reference evidence="3 4" key="1">
    <citation type="submission" date="2010-10" db="EMBL/GenBank/DDBJ databases">
        <title>Complete sequence of Mesorhizobium opportunistum WSM2075.</title>
        <authorList>
            <consortium name="US DOE Joint Genome Institute"/>
            <person name="Lucas S."/>
            <person name="Copeland A."/>
            <person name="Lapidus A."/>
            <person name="Cheng J.-F."/>
            <person name="Bruce D."/>
            <person name="Goodwin L."/>
            <person name="Pitluck S."/>
            <person name="Chertkov O."/>
            <person name="Misra M."/>
            <person name="Detter J.C."/>
            <person name="Han C."/>
            <person name="Tapia R."/>
            <person name="Land M."/>
            <person name="Hauser L."/>
            <person name="Kyrpides N."/>
            <person name="Ovchinnikova G."/>
            <person name="Mavrommatis K.M."/>
            <person name="Tiwari R.P."/>
            <person name="Howieson J.G."/>
            <person name="O'Hara G.W."/>
            <person name="Nandasena K.G."/>
            <person name="Woyke T."/>
        </authorList>
    </citation>
    <scope>NUCLEOTIDE SEQUENCE [LARGE SCALE GENOMIC DNA]</scope>
    <source>
        <strain evidence="4">LMG 24607 / HAMBI 3007 / WSM2075</strain>
    </source>
</reference>
<keyword evidence="1" id="KW-0732">Signal</keyword>
<dbReference type="HOGENOM" id="CLU_158447_0_4_5"/>
<accession>F7YB52</accession>
<dbReference type="EMBL" id="CP002279">
    <property type="protein sequence ID" value="AEH85458.1"/>
    <property type="molecule type" value="Genomic_DNA"/>
</dbReference>
<organism evidence="3 4">
    <name type="scientific">Mesorhizobium opportunistum (strain LMG 24607 / HAMBI 3007 / WSM2075)</name>
    <dbReference type="NCBI Taxonomy" id="536019"/>
    <lineage>
        <taxon>Bacteria</taxon>
        <taxon>Pseudomonadati</taxon>
        <taxon>Pseudomonadota</taxon>
        <taxon>Alphaproteobacteria</taxon>
        <taxon>Hyphomicrobiales</taxon>
        <taxon>Phyllobacteriaceae</taxon>
        <taxon>Mesorhizobium</taxon>
    </lineage>
</organism>
<feature type="chain" id="PRO_5003365469" evidence="1">
    <location>
        <begin position="19"/>
        <end position="87"/>
    </location>
</feature>
<dbReference type="STRING" id="536019.Mesop_0972"/>
<dbReference type="RefSeq" id="WP_013892198.1">
    <property type="nucleotide sequence ID" value="NC_015675.1"/>
</dbReference>
<dbReference type="AlphaFoldDB" id="F7YB52"/>
<feature type="domain" description="YMGG-like Gly-zipper" evidence="2">
    <location>
        <begin position="19"/>
        <end position="62"/>
    </location>
</feature>
<proteinExistence type="predicted"/>
<dbReference type="Proteomes" id="UP000001623">
    <property type="component" value="Chromosome"/>
</dbReference>
<dbReference type="PROSITE" id="PS51257">
    <property type="entry name" value="PROKAR_LIPOPROTEIN"/>
    <property type="match status" value="1"/>
</dbReference>
<dbReference type="KEGG" id="mop:Mesop_0972"/>
<name>F7YB52_MESOW</name>
<evidence type="ECO:0000313" key="4">
    <source>
        <dbReference type="Proteomes" id="UP000001623"/>
    </source>
</evidence>